<reference evidence="1 2" key="1">
    <citation type="journal article" date="2011" name="J. Bacteriol.">
        <title>Complete genome sequence of Metallosphaera cuprina, a metal sulfide-oxidizing archaeon from a hot spring.</title>
        <authorList>
            <person name="Liu L.J."/>
            <person name="You X.Y."/>
            <person name="Zheng H."/>
            <person name="Wang S."/>
            <person name="Jiang C.Y."/>
            <person name="Liu S.J."/>
        </authorList>
    </citation>
    <scope>NUCLEOTIDE SEQUENCE [LARGE SCALE GENOMIC DNA]</scope>
    <source>
        <strain evidence="1 2">Ar-4</strain>
    </source>
</reference>
<dbReference type="EMBL" id="CP002656">
    <property type="protein sequence ID" value="AEB95600.1"/>
    <property type="molecule type" value="Genomic_DNA"/>
</dbReference>
<gene>
    <name evidence="1" type="ordered locus">Mcup_1497</name>
</gene>
<dbReference type="SUPFAM" id="SSF53697">
    <property type="entry name" value="SIS domain"/>
    <property type="match status" value="1"/>
</dbReference>
<protein>
    <recommendedName>
        <fullName evidence="3">SIS domain-containing protein</fullName>
    </recommendedName>
</protein>
<dbReference type="GeneID" id="10493686"/>
<keyword evidence="2" id="KW-1185">Reference proteome</keyword>
<dbReference type="RefSeq" id="WP_013738098.1">
    <property type="nucleotide sequence ID" value="NC_015435.1"/>
</dbReference>
<dbReference type="InterPro" id="IPR046348">
    <property type="entry name" value="SIS_dom_sf"/>
</dbReference>
<dbReference type="AlphaFoldDB" id="F4FZ30"/>
<evidence type="ECO:0000313" key="1">
    <source>
        <dbReference type="EMBL" id="AEB95600.1"/>
    </source>
</evidence>
<evidence type="ECO:0000313" key="2">
    <source>
        <dbReference type="Proteomes" id="UP000007812"/>
    </source>
</evidence>
<dbReference type="HOGENOM" id="CLU_077866_0_0_2"/>
<evidence type="ECO:0008006" key="3">
    <source>
        <dbReference type="Google" id="ProtNLM"/>
    </source>
</evidence>
<dbReference type="STRING" id="1006006.Mcup_1497"/>
<sequence>MAIELLEKEAREIHKIRPKIKIVLDHGVVTGAGDSYAACLTLEGKSRGKFRCVDPYELLDWEPPDNLIVVSVSGKPKVYQHLMKAFYRRSNILLVTANPSSIISSLANEIIEIPYVHNQRLPGTLSFVATLKVLYALGGYTEPEEISKPIKLGRNPFFVGKSENFGIAYFAWLKMAEVFGEQANAERLEQFLHSPIFSSGGRNVIVFSSGDPRELDLSNEDREKFILTECKTSLCNAETMILSLIQEMKERNWDKIYFLENEKVLRISSKLIY</sequence>
<dbReference type="KEGG" id="mcn:Mcup_1497"/>
<name>F4FZ30_METCR</name>
<dbReference type="OrthoDB" id="34358at2157"/>
<dbReference type="GO" id="GO:0097367">
    <property type="term" value="F:carbohydrate derivative binding"/>
    <property type="evidence" value="ECO:0007669"/>
    <property type="project" value="InterPro"/>
</dbReference>
<dbReference type="eggNOG" id="arCOG00059">
    <property type="taxonomic scope" value="Archaea"/>
</dbReference>
<dbReference type="Proteomes" id="UP000007812">
    <property type="component" value="Chromosome"/>
</dbReference>
<dbReference type="Gene3D" id="3.40.50.10490">
    <property type="entry name" value="Glucose-6-phosphate isomerase like protein, domain 1"/>
    <property type="match status" value="2"/>
</dbReference>
<dbReference type="GO" id="GO:1901135">
    <property type="term" value="P:carbohydrate derivative metabolic process"/>
    <property type="evidence" value="ECO:0007669"/>
    <property type="project" value="InterPro"/>
</dbReference>
<accession>F4FZ30</accession>
<proteinExistence type="predicted"/>
<dbReference type="PATRIC" id="fig|1006006.8.peg.1493"/>
<organism evidence="1 2">
    <name type="scientific">Metallosphaera cuprina (strain Ar-4)</name>
    <dbReference type="NCBI Taxonomy" id="1006006"/>
    <lineage>
        <taxon>Archaea</taxon>
        <taxon>Thermoproteota</taxon>
        <taxon>Thermoprotei</taxon>
        <taxon>Sulfolobales</taxon>
        <taxon>Sulfolobaceae</taxon>
        <taxon>Metallosphaera</taxon>
    </lineage>
</organism>